<keyword evidence="5" id="KW-0472">Membrane</keyword>
<feature type="transmembrane region" description="Helical" evidence="5">
    <location>
        <begin position="188"/>
        <end position="207"/>
    </location>
</feature>
<dbReference type="GO" id="GO:0003700">
    <property type="term" value="F:DNA-binding transcription factor activity"/>
    <property type="evidence" value="ECO:0007669"/>
    <property type="project" value="InterPro"/>
</dbReference>
<keyword evidence="5" id="KW-0812">Transmembrane</keyword>
<dbReference type="PROSITE" id="PS00041">
    <property type="entry name" value="HTH_ARAC_FAMILY_1"/>
    <property type="match status" value="1"/>
</dbReference>
<dbReference type="GO" id="GO:0043565">
    <property type="term" value="F:sequence-specific DNA binding"/>
    <property type="evidence" value="ECO:0007669"/>
    <property type="project" value="InterPro"/>
</dbReference>
<dbReference type="AlphaFoldDB" id="A0A7Z2NU14"/>
<evidence type="ECO:0000259" key="6">
    <source>
        <dbReference type="PROSITE" id="PS01124"/>
    </source>
</evidence>
<protein>
    <submittedName>
        <fullName evidence="7">Helix-turn-helix domain-containing protein</fullName>
    </submittedName>
</protein>
<organism evidence="7 8">
    <name type="scientific">Sphingomonas changnyeongensis</name>
    <dbReference type="NCBI Taxonomy" id="2698679"/>
    <lineage>
        <taxon>Bacteria</taxon>
        <taxon>Pseudomonadati</taxon>
        <taxon>Pseudomonadota</taxon>
        <taxon>Alphaproteobacteria</taxon>
        <taxon>Sphingomonadales</taxon>
        <taxon>Sphingomonadaceae</taxon>
        <taxon>Sphingomonas</taxon>
    </lineage>
</organism>
<feature type="transmembrane region" description="Helical" evidence="5">
    <location>
        <begin position="68"/>
        <end position="85"/>
    </location>
</feature>
<sequence>MIIGQLDLAVRLGAASIFLLLALLLLGHRRQLGLPPLLFAPLAVCVTGFVLGNTPISALQPVGLAKDLAHAASGFTVIFLWWFSLSCFDSRFRLKGGVLIMGLIWAALAICDRGLFGKAIADVELSRWLVPLGFAIVGHLVWRLLGERQGDLIQQRHDARILVAIVLGGMLFIDLAADALFGTAWRPLAFSLAQNVMILMFGLWLSVRLLTVRAGVLSFGVAEPAAVPGMSPPHDAQGADQELRRRLSVLIDTDHVYRDPELTFARFVDLMGAPERSVRMLVNQQLGYDHFRTFLNTHRVREARRLLEERDGEEKLIAIALDSGFASLASFNRAFRAIQGCTPSAYRTAVRQHGPTAHYREQPGSEERKPAF</sequence>
<feature type="transmembrane region" description="Helical" evidence="5">
    <location>
        <begin position="97"/>
        <end position="116"/>
    </location>
</feature>
<evidence type="ECO:0000256" key="2">
    <source>
        <dbReference type="ARBA" id="ARBA00023125"/>
    </source>
</evidence>
<keyword evidence="8" id="KW-1185">Reference proteome</keyword>
<accession>A0A7Z2NU14</accession>
<dbReference type="RefSeq" id="WP_160591451.1">
    <property type="nucleotide sequence ID" value="NZ_CP047895.1"/>
</dbReference>
<name>A0A7Z2NU14_9SPHN</name>
<feature type="compositionally biased region" description="Basic and acidic residues" evidence="4">
    <location>
        <begin position="358"/>
        <end position="372"/>
    </location>
</feature>
<dbReference type="InterPro" id="IPR009057">
    <property type="entry name" value="Homeodomain-like_sf"/>
</dbReference>
<reference evidence="7 8" key="1">
    <citation type="submission" date="2020-01" db="EMBL/GenBank/DDBJ databases">
        <title>Sphingomonas sp. C33 whole genome sequece.</title>
        <authorList>
            <person name="Park C."/>
        </authorList>
    </citation>
    <scope>NUCLEOTIDE SEQUENCE [LARGE SCALE GENOMIC DNA]</scope>
    <source>
        <strain evidence="7 8">C33</strain>
    </source>
</reference>
<keyword evidence="5" id="KW-1133">Transmembrane helix</keyword>
<dbReference type="SUPFAM" id="SSF46689">
    <property type="entry name" value="Homeodomain-like"/>
    <property type="match status" value="1"/>
</dbReference>
<proteinExistence type="predicted"/>
<evidence type="ECO:0000313" key="8">
    <source>
        <dbReference type="Proteomes" id="UP000464468"/>
    </source>
</evidence>
<feature type="transmembrane region" description="Helical" evidence="5">
    <location>
        <begin position="6"/>
        <end position="26"/>
    </location>
</feature>
<evidence type="ECO:0000256" key="5">
    <source>
        <dbReference type="SAM" id="Phobius"/>
    </source>
</evidence>
<evidence type="ECO:0000256" key="3">
    <source>
        <dbReference type="ARBA" id="ARBA00023163"/>
    </source>
</evidence>
<dbReference type="PANTHER" id="PTHR43280:SF29">
    <property type="entry name" value="ARAC-FAMILY TRANSCRIPTIONAL REGULATOR"/>
    <property type="match status" value="1"/>
</dbReference>
<feature type="transmembrane region" description="Helical" evidence="5">
    <location>
        <begin position="161"/>
        <end position="182"/>
    </location>
</feature>
<keyword evidence="3" id="KW-0804">Transcription</keyword>
<feature type="domain" description="HTH araC/xylS-type" evidence="6">
    <location>
        <begin position="245"/>
        <end position="349"/>
    </location>
</feature>
<evidence type="ECO:0000313" key="7">
    <source>
        <dbReference type="EMBL" id="QHL89843.1"/>
    </source>
</evidence>
<dbReference type="InterPro" id="IPR018060">
    <property type="entry name" value="HTH_AraC"/>
</dbReference>
<dbReference type="SMART" id="SM00342">
    <property type="entry name" value="HTH_ARAC"/>
    <property type="match status" value="1"/>
</dbReference>
<dbReference type="InterPro" id="IPR018062">
    <property type="entry name" value="HTH_AraC-typ_CS"/>
</dbReference>
<feature type="region of interest" description="Disordered" evidence="4">
    <location>
        <begin position="352"/>
        <end position="372"/>
    </location>
</feature>
<keyword evidence="1" id="KW-0805">Transcription regulation</keyword>
<keyword evidence="2" id="KW-0238">DNA-binding</keyword>
<dbReference type="PANTHER" id="PTHR43280">
    <property type="entry name" value="ARAC-FAMILY TRANSCRIPTIONAL REGULATOR"/>
    <property type="match status" value="1"/>
</dbReference>
<dbReference type="Proteomes" id="UP000464468">
    <property type="component" value="Chromosome"/>
</dbReference>
<dbReference type="PROSITE" id="PS01124">
    <property type="entry name" value="HTH_ARAC_FAMILY_2"/>
    <property type="match status" value="1"/>
</dbReference>
<dbReference type="KEGG" id="schy:GVO57_02140"/>
<evidence type="ECO:0000256" key="4">
    <source>
        <dbReference type="SAM" id="MobiDB-lite"/>
    </source>
</evidence>
<gene>
    <name evidence="7" type="ORF">GVO57_02140</name>
</gene>
<feature type="transmembrane region" description="Helical" evidence="5">
    <location>
        <begin position="38"/>
        <end position="56"/>
    </location>
</feature>
<dbReference type="Pfam" id="PF12833">
    <property type="entry name" value="HTH_18"/>
    <property type="match status" value="1"/>
</dbReference>
<feature type="transmembrane region" description="Helical" evidence="5">
    <location>
        <begin position="128"/>
        <end position="145"/>
    </location>
</feature>
<dbReference type="EMBL" id="CP047895">
    <property type="protein sequence ID" value="QHL89843.1"/>
    <property type="molecule type" value="Genomic_DNA"/>
</dbReference>
<evidence type="ECO:0000256" key="1">
    <source>
        <dbReference type="ARBA" id="ARBA00023015"/>
    </source>
</evidence>
<dbReference type="Gene3D" id="1.10.10.60">
    <property type="entry name" value="Homeodomain-like"/>
    <property type="match status" value="1"/>
</dbReference>